<dbReference type="EMBL" id="CP001720">
    <property type="protein sequence ID" value="ACV61554.1"/>
    <property type="molecule type" value="Genomic_DNA"/>
</dbReference>
<dbReference type="CDD" id="cd04301">
    <property type="entry name" value="NAT_SF"/>
    <property type="match status" value="1"/>
</dbReference>
<organism evidence="2 3">
    <name type="scientific">Desulfofarcimen acetoxidans (strain ATCC 49208 / DSM 771 / KCTC 5769 / VKM B-1644 / 5575)</name>
    <name type="common">Desulfotomaculum acetoxidans</name>
    <dbReference type="NCBI Taxonomy" id="485916"/>
    <lineage>
        <taxon>Bacteria</taxon>
        <taxon>Bacillati</taxon>
        <taxon>Bacillota</taxon>
        <taxon>Clostridia</taxon>
        <taxon>Eubacteriales</taxon>
        <taxon>Peptococcaceae</taxon>
        <taxon>Desulfofarcimen</taxon>
    </lineage>
</organism>
<dbReference type="InterPro" id="IPR000182">
    <property type="entry name" value="GNAT_dom"/>
</dbReference>
<dbReference type="GO" id="GO:0016747">
    <property type="term" value="F:acyltransferase activity, transferring groups other than amino-acyl groups"/>
    <property type="evidence" value="ECO:0007669"/>
    <property type="project" value="InterPro"/>
</dbReference>
<dbReference type="HOGENOM" id="CLU_081840_1_1_9"/>
<reference evidence="2 3" key="1">
    <citation type="journal article" date="2009" name="Stand. Genomic Sci.">
        <title>Complete genome sequence of Desulfotomaculum acetoxidans type strain (5575).</title>
        <authorList>
            <person name="Spring S."/>
            <person name="Lapidus A."/>
            <person name="Schroder M."/>
            <person name="Gleim D."/>
            <person name="Sims D."/>
            <person name="Meincke L."/>
            <person name="Glavina Del Rio T."/>
            <person name="Tice H."/>
            <person name="Copeland A."/>
            <person name="Cheng J.F."/>
            <person name="Lucas S."/>
            <person name="Chen F."/>
            <person name="Nolan M."/>
            <person name="Bruce D."/>
            <person name="Goodwin L."/>
            <person name="Pitluck S."/>
            <person name="Ivanova N."/>
            <person name="Mavromatis K."/>
            <person name="Mikhailova N."/>
            <person name="Pati A."/>
            <person name="Chen A."/>
            <person name="Palaniappan K."/>
            <person name="Land M."/>
            <person name="Hauser L."/>
            <person name="Chang Y.J."/>
            <person name="Jeffries C.D."/>
            <person name="Chain P."/>
            <person name="Saunders E."/>
            <person name="Brettin T."/>
            <person name="Detter J.C."/>
            <person name="Goker M."/>
            <person name="Bristow J."/>
            <person name="Eisen J.A."/>
            <person name="Markowitz V."/>
            <person name="Hugenholtz P."/>
            <person name="Kyrpides N.C."/>
            <person name="Klenk H.P."/>
            <person name="Han C."/>
        </authorList>
    </citation>
    <scope>NUCLEOTIDE SEQUENCE [LARGE SCALE GENOMIC DNA]</scope>
    <source>
        <strain evidence="3">ATCC 49208 / DSM 771 / VKM B-1644</strain>
    </source>
</reference>
<evidence type="ECO:0000259" key="1">
    <source>
        <dbReference type="PROSITE" id="PS51186"/>
    </source>
</evidence>
<feature type="domain" description="N-acetyltransferase" evidence="1">
    <location>
        <begin position="5"/>
        <end position="160"/>
    </location>
</feature>
<dbReference type="Proteomes" id="UP000002217">
    <property type="component" value="Chromosome"/>
</dbReference>
<dbReference type="AlphaFoldDB" id="C8W1A9"/>
<sequence length="214" mass="25045">MNKMIKIRNEEETDYEKVEEITRKAFWNLYIPGCIEHYLVHVMRPHKDFLRELDLVIEVDNQIIGNIMYTKTKLIDESGEEKDTLTFGPVCILPEYQRKGYGKKLMEYSFEQAGALGYDVIVIFGNPNNYVSCGFKSCKKYNVCLENGTYPAAMMVKELKPDVLDGRKWVYYQSPVFEIDEQEAGRFDEGLESLEKKHQPSQEEFYIHSHSIIQ</sequence>
<name>C8W1A9_DESAS</name>
<keyword evidence="2" id="KW-0808">Transferase</keyword>
<dbReference type="SUPFAM" id="SSF55729">
    <property type="entry name" value="Acyl-CoA N-acyltransferases (Nat)"/>
    <property type="match status" value="1"/>
</dbReference>
<dbReference type="eggNOG" id="COG3153">
    <property type="taxonomic scope" value="Bacteria"/>
</dbReference>
<dbReference type="PROSITE" id="PS51186">
    <property type="entry name" value="GNAT"/>
    <property type="match status" value="1"/>
</dbReference>
<dbReference type="InterPro" id="IPR016181">
    <property type="entry name" value="Acyl_CoA_acyltransferase"/>
</dbReference>
<dbReference type="KEGG" id="dae:Dtox_0635"/>
<protein>
    <submittedName>
        <fullName evidence="2">GCN5-related N-acetyltransferase</fullName>
    </submittedName>
</protein>
<dbReference type="Pfam" id="PF00583">
    <property type="entry name" value="Acetyltransf_1"/>
    <property type="match status" value="1"/>
</dbReference>
<gene>
    <name evidence="2" type="ordered locus">Dtox_0635</name>
</gene>
<dbReference type="OrthoDB" id="9797178at2"/>
<keyword evidence="3" id="KW-1185">Reference proteome</keyword>
<evidence type="ECO:0000313" key="3">
    <source>
        <dbReference type="Proteomes" id="UP000002217"/>
    </source>
</evidence>
<accession>C8W1A9</accession>
<dbReference type="STRING" id="485916.Dtox_0635"/>
<proteinExistence type="predicted"/>
<dbReference type="RefSeq" id="WP_015756273.1">
    <property type="nucleotide sequence ID" value="NC_013216.1"/>
</dbReference>
<dbReference type="Gene3D" id="3.40.630.30">
    <property type="match status" value="1"/>
</dbReference>
<evidence type="ECO:0000313" key="2">
    <source>
        <dbReference type="EMBL" id="ACV61554.1"/>
    </source>
</evidence>